<keyword evidence="9" id="KW-1185">Reference proteome</keyword>
<dbReference type="eggNOG" id="KOG1609">
    <property type="taxonomic scope" value="Eukaryota"/>
</dbReference>
<dbReference type="RefSeq" id="XP_009032565.1">
    <property type="nucleotide sequence ID" value="XM_009034317.1"/>
</dbReference>
<keyword evidence="5" id="KW-0472">Membrane</keyword>
<dbReference type="PROSITE" id="PS51038">
    <property type="entry name" value="BAH"/>
    <property type="match status" value="1"/>
</dbReference>
<protein>
    <recommendedName>
        <fullName evidence="10">RING-CH-type domain-containing protein</fullName>
    </recommendedName>
</protein>
<feature type="region of interest" description="Disordered" evidence="4">
    <location>
        <begin position="591"/>
        <end position="663"/>
    </location>
</feature>
<evidence type="ECO:0000256" key="5">
    <source>
        <dbReference type="SAM" id="Phobius"/>
    </source>
</evidence>
<dbReference type="Pfam" id="PF12906">
    <property type="entry name" value="RINGv"/>
    <property type="match status" value="1"/>
</dbReference>
<feature type="transmembrane region" description="Helical" evidence="5">
    <location>
        <begin position="338"/>
        <end position="357"/>
    </location>
</feature>
<evidence type="ECO:0000259" key="6">
    <source>
        <dbReference type="PROSITE" id="PS51038"/>
    </source>
</evidence>
<keyword evidence="5" id="KW-0812">Transmembrane</keyword>
<feature type="region of interest" description="Disordered" evidence="4">
    <location>
        <begin position="179"/>
        <end position="207"/>
    </location>
</feature>
<dbReference type="SMART" id="SM00744">
    <property type="entry name" value="RINGv"/>
    <property type="match status" value="1"/>
</dbReference>
<evidence type="ECO:0000313" key="9">
    <source>
        <dbReference type="Proteomes" id="UP000002729"/>
    </source>
</evidence>
<dbReference type="Gene3D" id="3.30.40.10">
    <property type="entry name" value="Zinc/RING finger domain, C3HC4 (zinc finger)"/>
    <property type="match status" value="1"/>
</dbReference>
<dbReference type="EMBL" id="GL833120">
    <property type="protein sequence ID" value="EGB12948.1"/>
    <property type="molecule type" value="Genomic_DNA"/>
</dbReference>
<accession>F0XWK1</accession>
<dbReference type="PROSITE" id="PS51292">
    <property type="entry name" value="ZF_RING_CH"/>
    <property type="match status" value="1"/>
</dbReference>
<feature type="domain" description="RING-CH-type" evidence="7">
    <location>
        <begin position="205"/>
        <end position="271"/>
    </location>
</feature>
<evidence type="ECO:0000259" key="7">
    <source>
        <dbReference type="PROSITE" id="PS51292"/>
    </source>
</evidence>
<feature type="compositionally biased region" description="Pro residues" evidence="4">
    <location>
        <begin position="622"/>
        <end position="633"/>
    </location>
</feature>
<dbReference type="PANTHER" id="PTHR46347">
    <property type="entry name" value="RING/FYVE/PHD ZINC FINGER SUPERFAMILY PROTEIN"/>
    <property type="match status" value="1"/>
</dbReference>
<feature type="transmembrane region" description="Helical" evidence="5">
    <location>
        <begin position="288"/>
        <end position="308"/>
    </location>
</feature>
<dbReference type="AlphaFoldDB" id="F0XWK1"/>
<dbReference type="GO" id="GO:0008270">
    <property type="term" value="F:zinc ion binding"/>
    <property type="evidence" value="ECO:0007669"/>
    <property type="project" value="UniProtKB-KW"/>
</dbReference>
<dbReference type="Gene3D" id="2.30.30.490">
    <property type="match status" value="1"/>
</dbReference>
<feature type="compositionally biased region" description="Low complexity" evidence="4">
    <location>
        <begin position="442"/>
        <end position="456"/>
    </location>
</feature>
<feature type="region of interest" description="Disordered" evidence="4">
    <location>
        <begin position="767"/>
        <end position="787"/>
    </location>
</feature>
<dbReference type="OrthoDB" id="264354at2759"/>
<feature type="compositionally biased region" description="Acidic residues" evidence="4">
    <location>
        <begin position="771"/>
        <end position="785"/>
    </location>
</feature>
<evidence type="ECO:0000256" key="2">
    <source>
        <dbReference type="ARBA" id="ARBA00022771"/>
    </source>
</evidence>
<keyword evidence="1" id="KW-0479">Metal-binding</keyword>
<keyword evidence="5" id="KW-1133">Transmembrane helix</keyword>
<dbReference type="KEGG" id="aaf:AURANDRAFT_60856"/>
<gene>
    <name evidence="8" type="ORF">AURANDRAFT_60856</name>
</gene>
<keyword evidence="3" id="KW-0862">Zinc</keyword>
<dbReference type="InterPro" id="IPR011016">
    <property type="entry name" value="Znf_RING-CH"/>
</dbReference>
<reference evidence="8 9" key="1">
    <citation type="journal article" date="2011" name="Proc. Natl. Acad. Sci. U.S.A.">
        <title>Niche of harmful alga Aureococcus anophagefferens revealed through ecogenomics.</title>
        <authorList>
            <person name="Gobler C.J."/>
            <person name="Berry D.L."/>
            <person name="Dyhrman S.T."/>
            <person name="Wilhelm S.W."/>
            <person name="Salamov A."/>
            <person name="Lobanov A.V."/>
            <person name="Zhang Y."/>
            <person name="Collier J.L."/>
            <person name="Wurch L.L."/>
            <person name="Kustka A.B."/>
            <person name="Dill B.D."/>
            <person name="Shah M."/>
            <person name="VerBerkmoes N.C."/>
            <person name="Kuo A."/>
            <person name="Terry A."/>
            <person name="Pangilinan J."/>
            <person name="Lindquist E.A."/>
            <person name="Lucas S."/>
            <person name="Paulsen I.T."/>
            <person name="Hattenrath-Lehmann T.K."/>
            <person name="Talmage S.C."/>
            <person name="Walker E.A."/>
            <person name="Koch F."/>
            <person name="Burson A.M."/>
            <person name="Marcoval M.A."/>
            <person name="Tang Y.Z."/>
            <person name="Lecleir G.R."/>
            <person name="Coyne K.J."/>
            <person name="Berg G.M."/>
            <person name="Bertrand E.M."/>
            <person name="Saito M.A."/>
            <person name="Gladyshev V.N."/>
            <person name="Grigoriev I.V."/>
        </authorList>
    </citation>
    <scope>NUCLEOTIDE SEQUENCE [LARGE SCALE GENOMIC DNA]</scope>
    <source>
        <strain evidence="9">CCMP 1984</strain>
    </source>
</reference>
<evidence type="ECO:0008006" key="10">
    <source>
        <dbReference type="Google" id="ProtNLM"/>
    </source>
</evidence>
<dbReference type="GeneID" id="20223202"/>
<evidence type="ECO:0000256" key="1">
    <source>
        <dbReference type="ARBA" id="ARBA00022723"/>
    </source>
</evidence>
<dbReference type="InterPro" id="IPR013083">
    <property type="entry name" value="Znf_RING/FYVE/PHD"/>
</dbReference>
<feature type="compositionally biased region" description="Basic and acidic residues" evidence="4">
    <location>
        <begin position="181"/>
        <end position="195"/>
    </location>
</feature>
<keyword evidence="2" id="KW-0863">Zinc-finger</keyword>
<evidence type="ECO:0000313" key="8">
    <source>
        <dbReference type="EMBL" id="EGB12948.1"/>
    </source>
</evidence>
<dbReference type="InParanoid" id="F0XWK1"/>
<dbReference type="InterPro" id="IPR001025">
    <property type="entry name" value="BAH_dom"/>
</dbReference>
<dbReference type="GO" id="GO:0003682">
    <property type="term" value="F:chromatin binding"/>
    <property type="evidence" value="ECO:0007669"/>
    <property type="project" value="InterPro"/>
</dbReference>
<organism evidence="9">
    <name type="scientific">Aureococcus anophagefferens</name>
    <name type="common">Harmful bloom alga</name>
    <dbReference type="NCBI Taxonomy" id="44056"/>
    <lineage>
        <taxon>Eukaryota</taxon>
        <taxon>Sar</taxon>
        <taxon>Stramenopiles</taxon>
        <taxon>Ochrophyta</taxon>
        <taxon>Pelagophyceae</taxon>
        <taxon>Pelagomonadales</taxon>
        <taxon>Pelagomonadaceae</taxon>
        <taxon>Aureococcus</taxon>
    </lineage>
</organism>
<dbReference type="InterPro" id="IPR043151">
    <property type="entry name" value="BAH_sf"/>
</dbReference>
<dbReference type="SUPFAM" id="SSF57850">
    <property type="entry name" value="RING/U-box"/>
    <property type="match status" value="1"/>
</dbReference>
<evidence type="ECO:0000256" key="3">
    <source>
        <dbReference type="ARBA" id="ARBA00022833"/>
    </source>
</evidence>
<name>F0XWK1_AURAN</name>
<evidence type="ECO:0000256" key="4">
    <source>
        <dbReference type="SAM" id="MobiDB-lite"/>
    </source>
</evidence>
<feature type="region of interest" description="Disordered" evidence="4">
    <location>
        <begin position="442"/>
        <end position="520"/>
    </location>
</feature>
<dbReference type="Proteomes" id="UP000002729">
    <property type="component" value="Unassembled WGS sequence"/>
</dbReference>
<feature type="domain" description="BAH" evidence="6">
    <location>
        <begin position="833"/>
        <end position="956"/>
    </location>
</feature>
<dbReference type="CDD" id="cd16495">
    <property type="entry name" value="RING_CH-C4HC3_MARCH"/>
    <property type="match status" value="1"/>
</dbReference>
<proteinExistence type="predicted"/>
<dbReference type="PANTHER" id="PTHR46347:SF1">
    <property type="entry name" value="RING_FYVE_PHD ZINC FINGER SUPERFAMILY PROTEIN"/>
    <property type="match status" value="1"/>
</dbReference>
<sequence length="957" mass="102173">MAALPAEPAEGATLTIDIHSARNTTHQRRRRFAPDEVGDVVVRYLAAEGFGDCFAGGWTLNDATEYPEAPLPVAAFRETTLQASGLWPSARLALRRRPSHAFVVRTTRPSDGEALVECLGDDLVSDVARRAAAELASLAAVPSRRWRECRVVKDGTILDGDAEVGACCDAESVLFLAPPKPEAEPARPRPTRENAPHVARPPQPAEDHGPPMCRICFSEEASRDDPLISPCLCSGSMRHVHVSCLNAWRAAAPDARAQFRCDQCKYAYRIQRTRVAAFLQSERGAVSLAAAGLLTLAFLLGGAGLAGTSPAQRWRLYRWLRVDIHPYRPARFGALREVLTLGAAAIGLLVFLLYAATELYVAYALHRAGVDWQRAAHPALLLGLWVAAETHDAKRGRALAVVGFVIAARSVHVSAFATMRRLSQRLGDRVLDVQAARCPASPSSLARRPAAAAKASGSKRKADDDASSGGGTTRSGRAKGVVSRYDPTAVARAPQWGRAPSPKDGKTRRASMGCTSGADRRFEPLDRAALPPCAPENYAPEPDLLYAAAWAPSADAADDLARLRALVPALPLPPSPPASPGGVLAALRAAAPPPLSPAGRPRAPSAPSPPRGSCDVGTGAAPPSPPPRSPPPRLALGSPACPASPGAWSLLPPPESGDAPRVVVDCSPPDALALEALFAAKMDVSRARSALERRAVGVQSGARPGRGECEALLEAHGGDVNHVAKQRCGDDAPLRRSVTGDLLAALYARRTYYGDDDSSVGAFEAEHGVDDDASDSESSEEDDDDGARVVVCDDWAGERAVRESVLLPLADRAARRFYDRARASWGGASWDLRRGKTGAETLAPQICEPGNPNARYTVLCVEIYVDSDDNTPVMAFRWFYKKSDLDKKLGADVDAKDELVLARSIHSTPLEYVRGAVVVHDSDGPAKAAGPKGKRAPVFFCTRDYDERKKKLYKRQL</sequence>